<dbReference type="KEGG" id="rxy:Rxyl_0771"/>
<dbReference type="Gene3D" id="3.30.460.40">
    <property type="match status" value="1"/>
</dbReference>
<proteinExistence type="predicted"/>
<gene>
    <name evidence="1" type="ordered locus">Rxyl_0771</name>
</gene>
<evidence type="ECO:0000313" key="1">
    <source>
        <dbReference type="EMBL" id="ABG03739.1"/>
    </source>
</evidence>
<name>Q1AXY9_RUBXD</name>
<evidence type="ECO:0008006" key="3">
    <source>
        <dbReference type="Google" id="ProtNLM"/>
    </source>
</evidence>
<dbReference type="Proteomes" id="UP000006637">
    <property type="component" value="Chromosome"/>
</dbReference>
<protein>
    <recommendedName>
        <fullName evidence="3">Nucleotidyltransferase family protein</fullName>
    </recommendedName>
</protein>
<dbReference type="OrthoDB" id="3963523at2"/>
<dbReference type="AlphaFoldDB" id="Q1AXY9"/>
<dbReference type="RefSeq" id="WP_011563757.1">
    <property type="nucleotide sequence ID" value="NC_008148.1"/>
</dbReference>
<dbReference type="STRING" id="266117.Rxyl_0771"/>
<sequence>MRSTAGGGGVSGILSGVVEEARRVVEEAERAGVGLRLLGGVAVRLRAGERLHPAFRREYADLDFIAPRGSSAEVQRFFGEQGYVPQVRFNTLYGKERLLFFDEGNGRQVDVLVGDFRMCHRIPLGERLQKEPLTIPLAELLLTKLQIVELNEKDVRDALALLHAHEVGEGDGDRVNAARVAGLCAADWGLWRTFTANLGSLGGHLGRYGLSPEDEERVRGRIGALQERVEREPKPLAWRLRARIGDRKRWYELPEEVAGGP</sequence>
<dbReference type="EMBL" id="CP000386">
    <property type="protein sequence ID" value="ABG03739.1"/>
    <property type="molecule type" value="Genomic_DNA"/>
</dbReference>
<dbReference type="HOGENOM" id="CLU_093138_0_0_11"/>
<keyword evidence="2" id="KW-1185">Reference proteome</keyword>
<evidence type="ECO:0000313" key="2">
    <source>
        <dbReference type="Proteomes" id="UP000006637"/>
    </source>
</evidence>
<organism evidence="1 2">
    <name type="scientific">Rubrobacter xylanophilus (strain DSM 9941 / JCM 11954 / NBRC 16129 / PRD-1)</name>
    <dbReference type="NCBI Taxonomy" id="266117"/>
    <lineage>
        <taxon>Bacteria</taxon>
        <taxon>Bacillati</taxon>
        <taxon>Actinomycetota</taxon>
        <taxon>Rubrobacteria</taxon>
        <taxon>Rubrobacterales</taxon>
        <taxon>Rubrobacteraceae</taxon>
        <taxon>Rubrobacter</taxon>
    </lineage>
</organism>
<accession>Q1AXY9</accession>
<reference evidence="1 2" key="1">
    <citation type="submission" date="2006-06" db="EMBL/GenBank/DDBJ databases">
        <title>Complete sequence of Rubrobacter xylanophilus DSM 9941.</title>
        <authorList>
            <consortium name="US DOE Joint Genome Institute"/>
            <person name="Copeland A."/>
            <person name="Lucas S."/>
            <person name="Lapidus A."/>
            <person name="Barry K."/>
            <person name="Detter J.C."/>
            <person name="Glavina del Rio T."/>
            <person name="Hammon N."/>
            <person name="Israni S."/>
            <person name="Dalin E."/>
            <person name="Tice H."/>
            <person name="Pitluck S."/>
            <person name="Munk A.C."/>
            <person name="Brettin T."/>
            <person name="Bruce D."/>
            <person name="Han C."/>
            <person name="Tapia R."/>
            <person name="Gilna P."/>
            <person name="Schmutz J."/>
            <person name="Larimer F."/>
            <person name="Land M."/>
            <person name="Hauser L."/>
            <person name="Kyrpides N."/>
            <person name="Lykidis A."/>
            <person name="da Costa M.S."/>
            <person name="Rainey F.A."/>
            <person name="Empadinhas N."/>
            <person name="Jolivet E."/>
            <person name="Battista J.R."/>
            <person name="Richardson P."/>
        </authorList>
    </citation>
    <scope>NUCLEOTIDE SEQUENCE [LARGE SCALE GENOMIC DNA]</scope>
    <source>
        <strain evidence="2">DSM 9941 / NBRC 16129 / PRD-1</strain>
    </source>
</reference>
<dbReference type="eggNOG" id="ENOG5031EJQ">
    <property type="taxonomic scope" value="Bacteria"/>
</dbReference>
<dbReference type="PhylomeDB" id="Q1AXY9"/>